<sequence>MVPVIPSKVRKIWEIWDLRVCITTSLLLQAFLLLLAPSRQRSRSNLLSRSVWASYLLADWIAAVAIGLITKSLGNKTDPEGNDDLFALWASFLLMHLGGPDGITSLSLEDNELWIRHLFGLFLQVMSAAYSLYLTLSNNKLWSINILVFIGGNIKFVERTLALRLASLDRFGATTLPDPNPGPDYQEAELVYSTTRSVQVQSSIAEMMVSTVPGGVSNFGSTDPISAIEGPPQKNLDEMKLLEVSYSFFGTFKGLIVGFLLSSKDRESSRSYFLHETATRAFRLVEYELSFMYQVLHTKAVVIHGKLGYFLRFITICSTLLAFLLFLFTQKHGFDWVFMAMKDNQIIRHVPEAILRRKRWSGSVSQKDIISHCLAPKMAPQDLASYVDKHGILKTMEMMLCKLSYWKTVDNHLKHFVFQELKNKSKKAINLRDAIETCSERGEAALLQNSSSYIKLKWSIGEFQYAESLLLWHLATELCYNDQANSSVEEDQKIGGGNIWQLFAQRCCRTCVCQGHKDDDQSSGSDNRNICKVISNYMFYLLVNKPVMLAPVLGNWNIVFRDTCAEANKFFEKHKLSSHGKACKKVLSVKPKVRSRAVKGERSKSVLFDACILAHQLQNEESQWKIMSQVWVEMLSYAAINCRPFIHAQQLSKGGELLTFTWLIMNHLGLGTQFAEQEQQAGTKMVTKGTVAVVAEELSRLKKDVSFVQALLRQEALLWVQSHDFERLLLSLETPLARIMNLVVEMQVVVGCSKRDKIMSSSKKVLTFFSFSSLSSSPFHFNHDYKLDLFKAVTATVHEIVIKIRNHETFHKLHETQYLDHCKEEDIIGRNDDKTEIIKLVLDDDDDDDDFRVILVMGVPGIGKTTLARIVYNDDQIQEKFELYRWVFMGDDANCNSTKIVMRLVEGEGVPTYNCNPPMDRLQKELRRAISGKRCLIVMDDMVDEIPLNWVGLKDMLKGCAKGTCVLLTTCSEKVYDLIRRTGSGSVKSYSLDCLSEEDSWVVFKRQALLDKDEKDLGKLEVIGREIVAKCEGVPLSLRVISLILRYDVYNLLPWVKFNDVEMINEEVKRYKGLVFPNAQEIRVANSGWRQTQSFVPQDMIPISLAKSKQIQSLILPRQFRWEIDGRSSESICDVILKLKWLRMLDLHNSGIKVLPNSIGELKNLHYLDLSQNVNIKLLPSSICMLRELQTLKLNHCSNLQSLPRSITKLRRLRNLEN</sequence>
<protein>
    <recommendedName>
        <fullName evidence="9">DUF4220 domain-containing protein</fullName>
    </recommendedName>
</protein>
<dbReference type="GO" id="GO:0006952">
    <property type="term" value="P:defense response"/>
    <property type="evidence" value="ECO:0007669"/>
    <property type="project" value="UniProtKB-KW"/>
</dbReference>
<feature type="domain" description="DUF4220" evidence="5">
    <location>
        <begin position="52"/>
        <end position="332"/>
    </location>
</feature>
<keyword evidence="8" id="KW-1185">Reference proteome</keyword>
<feature type="transmembrane region" description="Helical" evidence="3">
    <location>
        <begin position="244"/>
        <end position="261"/>
    </location>
</feature>
<keyword evidence="2" id="KW-0611">Plant defense</keyword>
<dbReference type="Gene3D" id="3.80.10.10">
    <property type="entry name" value="Ribonuclease Inhibitor"/>
    <property type="match status" value="1"/>
</dbReference>
<dbReference type="Pfam" id="PF00931">
    <property type="entry name" value="NB-ARC"/>
    <property type="match status" value="1"/>
</dbReference>
<dbReference type="InterPro" id="IPR007658">
    <property type="entry name" value="DUF594"/>
</dbReference>
<comment type="caution">
    <text evidence="7">The sequence shown here is derived from an EMBL/GenBank/DDBJ whole genome shotgun (WGS) entry which is preliminary data.</text>
</comment>
<dbReference type="InterPro" id="IPR032675">
    <property type="entry name" value="LRR_dom_sf"/>
</dbReference>
<dbReference type="InterPro" id="IPR027417">
    <property type="entry name" value="P-loop_NTPase"/>
</dbReference>
<dbReference type="GO" id="GO:0043531">
    <property type="term" value="F:ADP binding"/>
    <property type="evidence" value="ECO:0007669"/>
    <property type="project" value="InterPro"/>
</dbReference>
<keyword evidence="3" id="KW-1133">Transmembrane helix</keyword>
<evidence type="ECO:0008006" key="9">
    <source>
        <dbReference type="Google" id="ProtNLM"/>
    </source>
</evidence>
<dbReference type="EMBL" id="JAATIQ010000272">
    <property type="protein sequence ID" value="KAF4365519.1"/>
    <property type="molecule type" value="Genomic_DNA"/>
</dbReference>
<dbReference type="Pfam" id="PF23598">
    <property type="entry name" value="LRR_14"/>
    <property type="match status" value="1"/>
</dbReference>
<evidence type="ECO:0000259" key="6">
    <source>
        <dbReference type="Pfam" id="PF23598"/>
    </source>
</evidence>
<evidence type="ECO:0000256" key="3">
    <source>
        <dbReference type="SAM" id="Phobius"/>
    </source>
</evidence>
<evidence type="ECO:0000256" key="2">
    <source>
        <dbReference type="ARBA" id="ARBA00022821"/>
    </source>
</evidence>
<feature type="transmembrane region" description="Helical" evidence="3">
    <location>
        <begin position="55"/>
        <end position="74"/>
    </location>
</feature>
<name>A0A7J6F6L6_CANSA</name>
<accession>A0A7J6F6L6</accession>
<feature type="domain" description="Disease resistance R13L4/SHOC-2-like LRR" evidence="6">
    <location>
        <begin position="1133"/>
        <end position="1217"/>
    </location>
</feature>
<dbReference type="Proteomes" id="UP000583929">
    <property type="component" value="Unassembled WGS sequence"/>
</dbReference>
<feature type="transmembrane region" description="Helical" evidence="3">
    <location>
        <begin position="16"/>
        <end position="35"/>
    </location>
</feature>
<feature type="transmembrane region" description="Helical" evidence="3">
    <location>
        <begin position="309"/>
        <end position="328"/>
    </location>
</feature>
<evidence type="ECO:0000259" key="5">
    <source>
        <dbReference type="Pfam" id="PF13968"/>
    </source>
</evidence>
<dbReference type="SUPFAM" id="SSF52047">
    <property type="entry name" value="RNI-like"/>
    <property type="match status" value="1"/>
</dbReference>
<dbReference type="Gene3D" id="1.10.8.430">
    <property type="entry name" value="Helical domain of apoptotic protease-activating factors"/>
    <property type="match status" value="1"/>
</dbReference>
<keyword evidence="1" id="KW-0677">Repeat</keyword>
<evidence type="ECO:0000256" key="1">
    <source>
        <dbReference type="ARBA" id="ARBA00022737"/>
    </source>
</evidence>
<evidence type="ECO:0000313" key="7">
    <source>
        <dbReference type="EMBL" id="KAF4365519.1"/>
    </source>
</evidence>
<evidence type="ECO:0000259" key="4">
    <source>
        <dbReference type="Pfam" id="PF00931"/>
    </source>
</evidence>
<gene>
    <name evidence="7" type="ORF">G4B88_025698</name>
</gene>
<dbReference type="PRINTS" id="PR00364">
    <property type="entry name" value="DISEASERSIST"/>
</dbReference>
<proteinExistence type="predicted"/>
<feature type="transmembrane region" description="Helical" evidence="3">
    <location>
        <begin position="118"/>
        <end position="136"/>
    </location>
</feature>
<dbReference type="Pfam" id="PF13968">
    <property type="entry name" value="DUF4220"/>
    <property type="match status" value="1"/>
</dbReference>
<keyword evidence="3" id="KW-0812">Transmembrane</keyword>
<dbReference type="InterPro" id="IPR055414">
    <property type="entry name" value="LRR_R13L4/SHOC2-like"/>
</dbReference>
<dbReference type="InterPro" id="IPR002182">
    <property type="entry name" value="NB-ARC"/>
</dbReference>
<dbReference type="Pfam" id="PF04578">
    <property type="entry name" value="DUF594"/>
    <property type="match status" value="1"/>
</dbReference>
<keyword evidence="3" id="KW-0472">Membrane</keyword>
<feature type="domain" description="NB-ARC" evidence="4">
    <location>
        <begin position="847"/>
        <end position="1009"/>
    </location>
</feature>
<dbReference type="SUPFAM" id="SSF52540">
    <property type="entry name" value="P-loop containing nucleoside triphosphate hydrolases"/>
    <property type="match status" value="1"/>
</dbReference>
<organism evidence="7 8">
    <name type="scientific">Cannabis sativa</name>
    <name type="common">Hemp</name>
    <name type="synonym">Marijuana</name>
    <dbReference type="NCBI Taxonomy" id="3483"/>
    <lineage>
        <taxon>Eukaryota</taxon>
        <taxon>Viridiplantae</taxon>
        <taxon>Streptophyta</taxon>
        <taxon>Embryophyta</taxon>
        <taxon>Tracheophyta</taxon>
        <taxon>Spermatophyta</taxon>
        <taxon>Magnoliopsida</taxon>
        <taxon>eudicotyledons</taxon>
        <taxon>Gunneridae</taxon>
        <taxon>Pentapetalae</taxon>
        <taxon>rosids</taxon>
        <taxon>fabids</taxon>
        <taxon>Rosales</taxon>
        <taxon>Cannabaceae</taxon>
        <taxon>Cannabis</taxon>
    </lineage>
</organism>
<dbReference type="InterPro" id="IPR025315">
    <property type="entry name" value="DUF4220"/>
</dbReference>
<dbReference type="InterPro" id="IPR042197">
    <property type="entry name" value="Apaf_helical"/>
</dbReference>
<reference evidence="7 8" key="1">
    <citation type="journal article" date="2020" name="bioRxiv">
        <title>Sequence and annotation of 42 cannabis genomes reveals extensive copy number variation in cannabinoid synthesis and pathogen resistance genes.</title>
        <authorList>
            <person name="Mckernan K.J."/>
            <person name="Helbert Y."/>
            <person name="Kane L.T."/>
            <person name="Ebling H."/>
            <person name="Zhang L."/>
            <person name="Liu B."/>
            <person name="Eaton Z."/>
            <person name="Mclaughlin S."/>
            <person name="Kingan S."/>
            <person name="Baybayan P."/>
            <person name="Concepcion G."/>
            <person name="Jordan M."/>
            <person name="Riva A."/>
            <person name="Barbazuk W."/>
            <person name="Harkins T."/>
        </authorList>
    </citation>
    <scope>NUCLEOTIDE SEQUENCE [LARGE SCALE GENOMIC DNA]</scope>
    <source>
        <strain evidence="8">cv. Jamaican Lion 4</strain>
        <tissue evidence="7">Leaf</tissue>
    </source>
</reference>
<evidence type="ECO:0000313" key="8">
    <source>
        <dbReference type="Proteomes" id="UP000583929"/>
    </source>
</evidence>
<dbReference type="Gene3D" id="3.40.50.300">
    <property type="entry name" value="P-loop containing nucleotide triphosphate hydrolases"/>
    <property type="match status" value="1"/>
</dbReference>
<dbReference type="PANTHER" id="PTHR31325">
    <property type="entry name" value="OS01G0798800 PROTEIN-RELATED"/>
    <property type="match status" value="1"/>
</dbReference>
<dbReference type="AlphaFoldDB" id="A0A7J6F6L6"/>